<keyword evidence="3" id="KW-1185">Reference proteome</keyword>
<organism evidence="2 3">
    <name type="scientific">Lithohypha guttulata</name>
    <dbReference type="NCBI Taxonomy" id="1690604"/>
    <lineage>
        <taxon>Eukaryota</taxon>
        <taxon>Fungi</taxon>
        <taxon>Dikarya</taxon>
        <taxon>Ascomycota</taxon>
        <taxon>Pezizomycotina</taxon>
        <taxon>Eurotiomycetes</taxon>
        <taxon>Chaetothyriomycetidae</taxon>
        <taxon>Chaetothyriales</taxon>
        <taxon>Trichomeriaceae</taxon>
        <taxon>Lithohypha</taxon>
    </lineage>
</organism>
<dbReference type="EMBL" id="JAVRRG010000014">
    <property type="protein sequence ID" value="KAK5098510.1"/>
    <property type="molecule type" value="Genomic_DNA"/>
</dbReference>
<feature type="region of interest" description="Disordered" evidence="1">
    <location>
        <begin position="1"/>
        <end position="26"/>
    </location>
</feature>
<evidence type="ECO:0000313" key="3">
    <source>
        <dbReference type="Proteomes" id="UP001345013"/>
    </source>
</evidence>
<accession>A0ABR0KJS9</accession>
<evidence type="ECO:0000313" key="2">
    <source>
        <dbReference type="EMBL" id="KAK5098510.1"/>
    </source>
</evidence>
<dbReference type="Proteomes" id="UP001345013">
    <property type="component" value="Unassembled WGS sequence"/>
</dbReference>
<protein>
    <recommendedName>
        <fullName evidence="4">F-box domain-containing protein</fullName>
    </recommendedName>
</protein>
<dbReference type="InterPro" id="IPR036047">
    <property type="entry name" value="F-box-like_dom_sf"/>
</dbReference>
<evidence type="ECO:0000256" key="1">
    <source>
        <dbReference type="SAM" id="MobiDB-lite"/>
    </source>
</evidence>
<reference evidence="2 3" key="1">
    <citation type="submission" date="2023-08" db="EMBL/GenBank/DDBJ databases">
        <title>Black Yeasts Isolated from many extreme environments.</title>
        <authorList>
            <person name="Coleine C."/>
            <person name="Stajich J.E."/>
            <person name="Selbmann L."/>
        </authorList>
    </citation>
    <scope>NUCLEOTIDE SEQUENCE [LARGE SCALE GENOMIC DNA]</scope>
    <source>
        <strain evidence="2 3">CCFEE 5885</strain>
    </source>
</reference>
<name>A0ABR0KJS9_9EURO</name>
<dbReference type="SUPFAM" id="SSF81383">
    <property type="entry name" value="F-box domain"/>
    <property type="match status" value="1"/>
</dbReference>
<proteinExistence type="predicted"/>
<gene>
    <name evidence="2" type="ORF">LTR24_001829</name>
</gene>
<comment type="caution">
    <text evidence="2">The sequence shown here is derived from an EMBL/GenBank/DDBJ whole genome shotgun (WGS) entry which is preliminary data.</text>
</comment>
<sequence>MGPTMNGRPVLDRQLQERAPASPVSSRAAAFGDLSFVDEENPASSALTELPNEVIVAIADQFSLLDPNDLSSLQALALTCRKMSGIVSDKTRLRKVFKERIPEVVKRLPQYEWDTMRHAALVNTFSREADQLIYGIMAPAVYDKCRWDFGFPVEGWHNIVDMGILLHAKMMGFGERTSLGYSSFSTLSPVEKLVLVYSALLWQEIYQLHIAPFLSGDDIRGPDQSSILRSAFIFEGPKFLTKMCHGCSKDASEMYRTAKKLCHKRDYPSAEEIEKNVKEWAKKSNIEEGQTFKDIGVGEEGRKTLLECLQKWGRMYWRDMPWYGWYHT</sequence>
<evidence type="ECO:0008006" key="4">
    <source>
        <dbReference type="Google" id="ProtNLM"/>
    </source>
</evidence>